<feature type="domain" description="PD-(D/E)XK endonuclease-like" evidence="2">
    <location>
        <begin position="712"/>
        <end position="915"/>
    </location>
</feature>
<gene>
    <name evidence="3" type="primary">addB</name>
    <name evidence="3" type="ORF">FJM51_06065</name>
</gene>
<dbReference type="Proteomes" id="UP000319255">
    <property type="component" value="Unassembled WGS sequence"/>
</dbReference>
<dbReference type="Gene3D" id="3.90.320.10">
    <property type="match status" value="1"/>
</dbReference>
<dbReference type="InterPro" id="IPR027417">
    <property type="entry name" value="P-loop_NTPase"/>
</dbReference>
<evidence type="ECO:0000259" key="2">
    <source>
        <dbReference type="Pfam" id="PF12705"/>
    </source>
</evidence>
<dbReference type="InterPro" id="IPR038726">
    <property type="entry name" value="PDDEXK_AddAB-type"/>
</dbReference>
<dbReference type="Pfam" id="PF12705">
    <property type="entry name" value="PDDEXK_1"/>
    <property type="match status" value="1"/>
</dbReference>
<proteinExistence type="predicted"/>
<dbReference type="InterPro" id="IPR014153">
    <property type="entry name" value="Ds_break_AddB"/>
</dbReference>
<protein>
    <submittedName>
        <fullName evidence="3">Double-strand break repair protein AddB</fullName>
    </submittedName>
</protein>
<dbReference type="AlphaFoldDB" id="A0A501X0W3"/>
<feature type="region of interest" description="Disordered" evidence="1">
    <location>
        <begin position="684"/>
        <end position="708"/>
    </location>
</feature>
<dbReference type="RefSeq" id="WP_140453218.1">
    <property type="nucleotide sequence ID" value="NZ_VFRP01000003.1"/>
</dbReference>
<dbReference type="OrthoDB" id="9780606at2"/>
<sequence>MSFFPPSDGPRVFHLPPGVDFARALVAGLDARLAGQPPEAAARVEIWVNTQRMRRALLAELGRGPARLLPRIRVVTELGEDPLGPLDPAPPVSSLRRKLELARLVSALIAADPSLAAETAAYDLADSLADLFDEMRGEGVPPEALEAIDAGEHAEHWRRGLAFLRLLADYEAASGDVGGQGRLRAAAEAWAELWRLAPPAHPVIVAGSTGSRGATRRFMAHVARLPQGALILPGLDATLPGHVWDRLDPEAEGAVDHPQHGFRRLGREIGFDPGASEPWASIPPPAPERDALISLALRPAPVTDQWRSEGAALRPTLAAACADLTWIEAPDPRGEALAIALALREAAERERRAALITPDRTLARRVTAELERWGLIPDDSAGRPLALTPPGVLLRRIAARMGERLTPGALLTLLKHPLVNSGEGARGRHMELTAKLERGKLRGGAPWIDWADLGQWARAEGAEEWIGWLAAALDATPPEGPVPLAERVAWHVATAEALAGGPAGAGHRLWDRSAGLRARALMEDLSRDAEAGGPVTPVEYEALLRSIMAAVDVPEEAVVTHPGIAIWGTLEARVQTAELVILGGLNEGVWPSLPGADPWLNRAMRAELGLPSPERRIGLAAHDFQQAMGAGRVIVSRALRDAEAPTVAARWLTRLENLLRGLPPDGEAAVEAAKARGKALLAQAARLSRPETREEPARRPSPRLAPGQFPAELSVTQIETLARDPYAIYARKVLRLRRLDPPGREADALARGTALHAVVEKFILDTRDALPADARAALIDAAERGLEETTPWPAVRAIWLARLARTAERFVDGEAERRLRAEPLAHEIRGRRAFEGLPAPFAVTAKADRIDRAPEGYVIYDYKSGGLPSDRTHLQLPLEAAIAEAGGFEKLPAAPAWHLELISIGTGDSRALGEVAERVEATWTRLAALIARYQSGEVGFTARLRPAQLVYANDYDHLARYGEWADGEEPEGMA</sequence>
<dbReference type="SUPFAM" id="SSF52540">
    <property type="entry name" value="P-loop containing nucleoside triphosphate hydrolases"/>
    <property type="match status" value="1"/>
</dbReference>
<evidence type="ECO:0000256" key="1">
    <source>
        <dbReference type="SAM" id="MobiDB-lite"/>
    </source>
</evidence>
<evidence type="ECO:0000313" key="4">
    <source>
        <dbReference type="Proteomes" id="UP000319255"/>
    </source>
</evidence>
<evidence type="ECO:0000313" key="3">
    <source>
        <dbReference type="EMBL" id="TPE52736.1"/>
    </source>
</evidence>
<dbReference type="EMBL" id="VFRP01000003">
    <property type="protein sequence ID" value="TPE52736.1"/>
    <property type="molecule type" value="Genomic_DNA"/>
</dbReference>
<accession>A0A501X0W3</accession>
<reference evidence="3 4" key="1">
    <citation type="submission" date="2019-06" db="EMBL/GenBank/DDBJ databases">
        <title>A novel bacterium of genus Amaricoccus, isolated from marine sediment.</title>
        <authorList>
            <person name="Huang H."/>
            <person name="Mo K."/>
            <person name="Hu Y."/>
        </authorList>
    </citation>
    <scope>NUCLEOTIDE SEQUENCE [LARGE SCALE GENOMIC DNA]</scope>
    <source>
        <strain evidence="3 4">HB172011</strain>
    </source>
</reference>
<feature type="compositionally biased region" description="Basic and acidic residues" evidence="1">
    <location>
        <begin position="688"/>
        <end position="698"/>
    </location>
</feature>
<name>A0A501X0W3_9RHOB</name>
<comment type="caution">
    <text evidence="3">The sequence shown here is derived from an EMBL/GenBank/DDBJ whole genome shotgun (WGS) entry which is preliminary data.</text>
</comment>
<organism evidence="3 4">
    <name type="scientific">Amaricoccus solimangrovi</name>
    <dbReference type="NCBI Taxonomy" id="2589815"/>
    <lineage>
        <taxon>Bacteria</taxon>
        <taxon>Pseudomonadati</taxon>
        <taxon>Pseudomonadota</taxon>
        <taxon>Alphaproteobacteria</taxon>
        <taxon>Rhodobacterales</taxon>
        <taxon>Paracoccaceae</taxon>
        <taxon>Amaricoccus</taxon>
    </lineage>
</organism>
<keyword evidence="4" id="KW-1185">Reference proteome</keyword>
<dbReference type="NCBIfam" id="TIGR02786">
    <property type="entry name" value="addB_alphas"/>
    <property type="match status" value="1"/>
</dbReference>
<dbReference type="InterPro" id="IPR011604">
    <property type="entry name" value="PDDEXK-like_dom_sf"/>
</dbReference>